<dbReference type="InterPro" id="IPR002902">
    <property type="entry name" value="GNK2"/>
</dbReference>
<proteinExistence type="inferred from homology"/>
<comment type="similarity">
    <text evidence="4 10">Belongs to the trehalose phosphatase family.</text>
</comment>
<dbReference type="CDD" id="cd23509">
    <property type="entry name" value="Gnk2-like"/>
    <property type="match status" value="2"/>
</dbReference>
<feature type="domain" description="Gnk2-homologous" evidence="12">
    <location>
        <begin position="67"/>
        <end position="171"/>
    </location>
</feature>
<evidence type="ECO:0000256" key="7">
    <source>
        <dbReference type="ARBA" id="ARBA00022801"/>
    </source>
</evidence>
<dbReference type="Gramene" id="TraesCS3D03G0169400.1">
    <property type="protein sequence ID" value="TraesCS3D03G0169400.1.CDS"/>
    <property type="gene ID" value="TraesCS3D03G0169400"/>
</dbReference>
<dbReference type="Gene3D" id="3.30.70.1020">
    <property type="entry name" value="Trehalose-6-phosphate phosphatase related protein, domain 2"/>
    <property type="match status" value="1"/>
</dbReference>
<dbReference type="GO" id="GO:0005992">
    <property type="term" value="P:trehalose biosynthetic process"/>
    <property type="evidence" value="ECO:0000318"/>
    <property type="project" value="GO_Central"/>
</dbReference>
<dbReference type="STRING" id="4565.A0A3B6GRJ3"/>
<evidence type="ECO:0000256" key="9">
    <source>
        <dbReference type="ARBA" id="ARBA00025274"/>
    </source>
</evidence>
<evidence type="ECO:0000313" key="14">
    <source>
        <dbReference type="Proteomes" id="UP000019116"/>
    </source>
</evidence>
<dbReference type="SMR" id="A0A3B6GRJ3"/>
<evidence type="ECO:0000256" key="6">
    <source>
        <dbReference type="ARBA" id="ARBA00022737"/>
    </source>
</evidence>
<dbReference type="InterPro" id="IPR003337">
    <property type="entry name" value="Trehalose_PPase"/>
</dbReference>
<reference evidence="13" key="1">
    <citation type="submission" date="2018-08" db="EMBL/GenBank/DDBJ databases">
        <authorList>
            <person name="Rossello M."/>
        </authorList>
    </citation>
    <scope>NUCLEOTIDE SEQUENCE [LARGE SCALE GENOMIC DNA]</scope>
    <source>
        <strain evidence="13">cv. Chinese Spring</strain>
    </source>
</reference>
<dbReference type="EC" id="3.1.3.12" evidence="10"/>
<keyword evidence="8" id="KW-0346">Stress response</keyword>
<dbReference type="InterPro" id="IPR044651">
    <property type="entry name" value="OTSB-like"/>
</dbReference>
<dbReference type="SUPFAM" id="SSF56784">
    <property type="entry name" value="HAD-like"/>
    <property type="match status" value="1"/>
</dbReference>
<accession>A0A3B6GRJ3</accession>
<keyword evidence="7 10" id="KW-0378">Hydrolase</keyword>
<dbReference type="Gramene" id="TraesCS3D02G085800.1">
    <property type="protein sequence ID" value="TraesCS3D02G085800.1"/>
    <property type="gene ID" value="TraesCS3D02G085800"/>
</dbReference>
<dbReference type="FunFam" id="3.30.70.1020:FF:000004">
    <property type="entry name" value="Trehalose 6-phosphate phosphatase"/>
    <property type="match status" value="1"/>
</dbReference>
<dbReference type="NCBIfam" id="TIGR01484">
    <property type="entry name" value="HAD-SF-IIB"/>
    <property type="match status" value="1"/>
</dbReference>
<sequence length="584" mass="65022">MQSFLRVCELGLHRTVRAGTYSSPRRGVTRGGGAYRGRAQMDMQMYRGHAVVAALVLLTTVTAASPTGYWGYLCDGGNYSAPSKYQQNLEQLSATLPEAVASSPSLFHTQAVGSSQDRAYALARCRGDTEADDCKRCLTQAFKDVRAVCTFRKGISIYYDTCSLWFAEKIKIHLGDLQSVLRADGPPIPTQCKAFQNDASTLIADVARKASYSSQRHATGEKGRDERACNYTLYTLADCLPGISAAQCQVCLEDLTSTPGLSGGQMGERKATLLCSYRLEPYQFFRDTKDSSKQHDTIIAAKAAFAKPFFMEAKHPSAIDSFNKITTNWQGKTIALFLDYDGTLAPKVDNPDEAYMSSEMREVVQELASLCATSVVSGRARDKAENFVMIENLHYAGNHGAEIKLINETEAYEPAREYVPVINQARERLEEAIKEIKGASIEHKKFGISVHYRCVEKEERELVKKLAKQTIKGFSELTVTKGDKVVEVRPKAEFNKGFAVKYILEQLARKNNWDSSQVVAIFIGDDKTDEDAFKVLRKRVGGLGILVNKKRKWTKASYSLEDPVQVQKFLQMLVNWKKKAEAEV</sequence>
<dbReference type="PANTHER" id="PTHR43768:SF35">
    <property type="entry name" value="TREHALOSE-PHOSPHATE PHOSPHATASE 5-RELATED"/>
    <property type="match status" value="1"/>
</dbReference>
<feature type="transmembrane region" description="Helical" evidence="11">
    <location>
        <begin position="50"/>
        <end position="72"/>
    </location>
</feature>
<evidence type="ECO:0000313" key="13">
    <source>
        <dbReference type="EnsemblPlants" id="TraesCS3D02G085800.1"/>
    </source>
</evidence>
<dbReference type="Gramene" id="TraesWEE_scaffold_103650_01G000100.1">
    <property type="protein sequence ID" value="TraesWEE_scaffold_103650_01G000100.1"/>
    <property type="gene ID" value="TraesWEE_scaffold_103650_01G000100"/>
</dbReference>
<keyword evidence="11" id="KW-0812">Transmembrane</keyword>
<dbReference type="PROSITE" id="PS51473">
    <property type="entry name" value="GNK2"/>
    <property type="match status" value="2"/>
</dbReference>
<dbReference type="InterPro" id="IPR036412">
    <property type="entry name" value="HAD-like_sf"/>
</dbReference>
<dbReference type="Pfam" id="PF01657">
    <property type="entry name" value="Stress-antifung"/>
    <property type="match status" value="1"/>
</dbReference>
<dbReference type="Gene3D" id="3.40.50.1000">
    <property type="entry name" value="HAD superfamily/HAD-like"/>
    <property type="match status" value="1"/>
</dbReference>
<dbReference type="InterPro" id="IPR006379">
    <property type="entry name" value="HAD-SF_hydro_IIB"/>
</dbReference>
<dbReference type="Gramene" id="TraesCLE_scaffold_010619_01G000100.1">
    <property type="protein sequence ID" value="TraesCLE_scaffold_010619_01G000100.1"/>
    <property type="gene ID" value="TraesCLE_scaffold_010619_01G000100"/>
</dbReference>
<feature type="domain" description="Gnk2-homologous" evidence="12">
    <location>
        <begin position="177"/>
        <end position="284"/>
    </location>
</feature>
<evidence type="ECO:0000259" key="12">
    <source>
        <dbReference type="PROSITE" id="PS51473"/>
    </source>
</evidence>
<comment type="catalytic activity">
    <reaction evidence="1 10">
        <text>alpha,alpha-trehalose 6-phosphate + H2O = alpha,alpha-trehalose + phosphate</text>
        <dbReference type="Rhea" id="RHEA:23420"/>
        <dbReference type="ChEBI" id="CHEBI:15377"/>
        <dbReference type="ChEBI" id="CHEBI:16551"/>
        <dbReference type="ChEBI" id="CHEBI:43474"/>
        <dbReference type="ChEBI" id="CHEBI:58429"/>
        <dbReference type="EC" id="3.1.3.12"/>
    </reaction>
</comment>
<dbReference type="Gramene" id="TraesROB_scaffold_045617_01G000200.1">
    <property type="protein sequence ID" value="TraesROB_scaffold_045617_01G000200.1"/>
    <property type="gene ID" value="TraesROB_scaffold_045617_01G000200"/>
</dbReference>
<dbReference type="AlphaFoldDB" id="A0A3B6GRJ3"/>
<dbReference type="GO" id="GO:0004805">
    <property type="term" value="F:trehalose-phosphatase activity"/>
    <property type="evidence" value="ECO:0000318"/>
    <property type="project" value="GO_Central"/>
</dbReference>
<dbReference type="Gene3D" id="3.30.430.20">
    <property type="entry name" value="Gnk2 domain, C-X8-C-X2-C motif"/>
    <property type="match status" value="2"/>
</dbReference>
<keyword evidence="11" id="KW-0472">Membrane</keyword>
<evidence type="ECO:0000256" key="2">
    <source>
        <dbReference type="ARBA" id="ARBA00001968"/>
    </source>
</evidence>
<comment type="cofactor">
    <cofactor evidence="2 10">
        <name>a divalent metal cation</name>
        <dbReference type="ChEBI" id="CHEBI:60240"/>
    </cofactor>
</comment>
<keyword evidence="14" id="KW-1185">Reference proteome</keyword>
<evidence type="ECO:0000256" key="5">
    <source>
        <dbReference type="ARBA" id="ARBA00022729"/>
    </source>
</evidence>
<comment type="function">
    <text evidence="9">Removes the phosphate from trehalose 6-phosphate to produce free trehalose. Trehalose accumulation in plant may improve abiotic stress tolerance.</text>
</comment>
<name>A0A3B6GRJ3_WHEAT</name>
<comment type="pathway">
    <text evidence="3 10">Glycan biosynthesis; trehalose biosynthesis.</text>
</comment>
<evidence type="ECO:0000256" key="1">
    <source>
        <dbReference type="ARBA" id="ARBA00000500"/>
    </source>
</evidence>
<dbReference type="InterPro" id="IPR038408">
    <property type="entry name" value="GNK2_sf"/>
</dbReference>
<organism evidence="13">
    <name type="scientific">Triticum aestivum</name>
    <name type="common">Wheat</name>
    <dbReference type="NCBI Taxonomy" id="4565"/>
    <lineage>
        <taxon>Eukaryota</taxon>
        <taxon>Viridiplantae</taxon>
        <taxon>Streptophyta</taxon>
        <taxon>Embryophyta</taxon>
        <taxon>Tracheophyta</taxon>
        <taxon>Spermatophyta</taxon>
        <taxon>Magnoliopsida</taxon>
        <taxon>Liliopsida</taxon>
        <taxon>Poales</taxon>
        <taxon>Poaceae</taxon>
        <taxon>BOP clade</taxon>
        <taxon>Pooideae</taxon>
        <taxon>Triticodae</taxon>
        <taxon>Triticeae</taxon>
        <taxon>Triticinae</taxon>
        <taxon>Triticum</taxon>
    </lineage>
</organism>
<dbReference type="Pfam" id="PF02358">
    <property type="entry name" value="Trehalose_PPase"/>
    <property type="match status" value="1"/>
</dbReference>
<dbReference type="OMA" id="NFVMIEN"/>
<keyword evidence="6" id="KW-0677">Repeat</keyword>
<dbReference type="UniPathway" id="UPA00299"/>
<evidence type="ECO:0000256" key="3">
    <source>
        <dbReference type="ARBA" id="ARBA00005199"/>
    </source>
</evidence>
<evidence type="ECO:0000256" key="11">
    <source>
        <dbReference type="SAM" id="Phobius"/>
    </source>
</evidence>
<keyword evidence="11" id="KW-1133">Transmembrane helix</keyword>
<evidence type="ECO:0000256" key="10">
    <source>
        <dbReference type="RuleBase" id="RU361117"/>
    </source>
</evidence>
<reference evidence="13" key="2">
    <citation type="submission" date="2018-10" db="UniProtKB">
        <authorList>
            <consortium name="EnsemblPlants"/>
        </authorList>
    </citation>
    <scope>IDENTIFICATION</scope>
</reference>
<dbReference type="Gramene" id="TraesCAD_scaffold_014223_01G000200.1">
    <property type="protein sequence ID" value="TraesCAD_scaffold_014223_01G000200.1"/>
    <property type="gene ID" value="TraesCAD_scaffold_014223_01G000200"/>
</dbReference>
<dbReference type="PANTHER" id="PTHR43768">
    <property type="entry name" value="TREHALOSE 6-PHOSPHATE PHOSPHATASE"/>
    <property type="match status" value="1"/>
</dbReference>
<dbReference type="InterPro" id="IPR023214">
    <property type="entry name" value="HAD_sf"/>
</dbReference>
<dbReference type="CDD" id="cd01627">
    <property type="entry name" value="HAD_TPP"/>
    <property type="match status" value="1"/>
</dbReference>
<dbReference type="EnsemblPlants" id="TraesCS3D02G085800.1">
    <property type="protein sequence ID" value="TraesCS3D02G085800.1"/>
    <property type="gene ID" value="TraesCS3D02G085800"/>
</dbReference>
<dbReference type="Proteomes" id="UP000019116">
    <property type="component" value="Chromosome 3D"/>
</dbReference>
<evidence type="ECO:0000256" key="4">
    <source>
        <dbReference type="ARBA" id="ARBA00008770"/>
    </source>
</evidence>
<evidence type="ECO:0000256" key="8">
    <source>
        <dbReference type="ARBA" id="ARBA00023016"/>
    </source>
</evidence>
<protein>
    <recommendedName>
        <fullName evidence="10">Trehalose 6-phosphate phosphatase</fullName>
        <ecNumber evidence="10">3.1.3.12</ecNumber>
    </recommendedName>
</protein>
<keyword evidence="5" id="KW-0732">Signal</keyword>
<dbReference type="NCBIfam" id="TIGR00685">
    <property type="entry name" value="T6PP"/>
    <property type="match status" value="1"/>
</dbReference>